<evidence type="ECO:0000256" key="8">
    <source>
        <dbReference type="PROSITE-ProRule" id="PRU01363"/>
    </source>
</evidence>
<dbReference type="InterPro" id="IPR016039">
    <property type="entry name" value="Thiolase-like"/>
</dbReference>
<evidence type="ECO:0000256" key="6">
    <source>
        <dbReference type="ARBA" id="ARBA00023268"/>
    </source>
</evidence>
<dbReference type="InterPro" id="IPR014031">
    <property type="entry name" value="Ketoacyl_synth_C"/>
</dbReference>
<dbReference type="InterPro" id="IPR016035">
    <property type="entry name" value="Acyl_Trfase/lysoPLipase"/>
</dbReference>
<feature type="region of interest" description="Disordered" evidence="9">
    <location>
        <begin position="540"/>
        <end position="561"/>
    </location>
</feature>
<comment type="pathway">
    <text evidence="1">Antibiotic biosynthesis.</text>
</comment>
<dbReference type="Gene3D" id="3.10.129.110">
    <property type="entry name" value="Polyketide synthase dehydratase"/>
    <property type="match status" value="1"/>
</dbReference>
<keyword evidence="14" id="KW-1185">Reference proteome</keyword>
<dbReference type="SMART" id="SM00825">
    <property type="entry name" value="PKS_KS"/>
    <property type="match status" value="2"/>
</dbReference>
<dbReference type="SUPFAM" id="SSF51735">
    <property type="entry name" value="NAD(P)-binding Rossmann-fold domains"/>
    <property type="match status" value="4"/>
</dbReference>
<dbReference type="PROSITE" id="PS52019">
    <property type="entry name" value="PKS_MFAS_DH"/>
    <property type="match status" value="1"/>
</dbReference>
<evidence type="ECO:0000259" key="12">
    <source>
        <dbReference type="PROSITE" id="PS52019"/>
    </source>
</evidence>
<dbReference type="InterPro" id="IPR001227">
    <property type="entry name" value="Ac_transferase_dom_sf"/>
</dbReference>
<evidence type="ECO:0000256" key="2">
    <source>
        <dbReference type="ARBA" id="ARBA00022450"/>
    </source>
</evidence>
<feature type="region of interest" description="Disordered" evidence="9">
    <location>
        <begin position="2979"/>
        <end position="3008"/>
    </location>
</feature>
<proteinExistence type="predicted"/>
<dbReference type="Pfam" id="PF00698">
    <property type="entry name" value="Acyl_transf_1"/>
    <property type="match status" value="1"/>
</dbReference>
<dbReference type="InterPro" id="IPR042104">
    <property type="entry name" value="PKS_dehydratase_sf"/>
</dbReference>
<keyword evidence="4 13" id="KW-0808">Transferase</keyword>
<dbReference type="InterPro" id="IPR014043">
    <property type="entry name" value="Acyl_transferase_dom"/>
</dbReference>
<dbReference type="InterPro" id="IPR020806">
    <property type="entry name" value="PKS_PP-bd"/>
</dbReference>
<evidence type="ECO:0000259" key="11">
    <source>
        <dbReference type="PROSITE" id="PS52004"/>
    </source>
</evidence>
<feature type="region of interest" description="Disordered" evidence="9">
    <location>
        <begin position="2102"/>
        <end position="2124"/>
    </location>
</feature>
<dbReference type="SMART" id="SM00823">
    <property type="entry name" value="PKS_PP"/>
    <property type="match status" value="2"/>
</dbReference>
<feature type="compositionally biased region" description="Low complexity" evidence="9">
    <location>
        <begin position="1214"/>
        <end position="1229"/>
    </location>
</feature>
<dbReference type="Gene3D" id="3.40.47.10">
    <property type="match status" value="2"/>
</dbReference>
<dbReference type="InterPro" id="IPR013968">
    <property type="entry name" value="PKS_KR"/>
</dbReference>
<dbReference type="Gene3D" id="3.30.70.3290">
    <property type="match status" value="2"/>
</dbReference>
<feature type="domain" description="Ketosynthase family 3 (KS3)" evidence="11">
    <location>
        <begin position="1236"/>
        <end position="1660"/>
    </location>
</feature>
<keyword evidence="5" id="KW-0045">Antibiotic biosynthesis</keyword>
<dbReference type="InterPro" id="IPR020841">
    <property type="entry name" value="PKS_Beta-ketoAc_synthase_dom"/>
</dbReference>
<dbReference type="InterPro" id="IPR020807">
    <property type="entry name" value="PKS_DH"/>
</dbReference>
<evidence type="ECO:0000256" key="9">
    <source>
        <dbReference type="SAM" id="MobiDB-lite"/>
    </source>
</evidence>
<dbReference type="Pfam" id="PF08659">
    <property type="entry name" value="KR"/>
    <property type="match status" value="2"/>
</dbReference>
<dbReference type="SUPFAM" id="SSF55048">
    <property type="entry name" value="Probable ACP-binding domain of malonyl-CoA ACP transacylase"/>
    <property type="match status" value="1"/>
</dbReference>
<dbReference type="PROSITE" id="PS50075">
    <property type="entry name" value="CARRIER"/>
    <property type="match status" value="2"/>
</dbReference>
<evidence type="ECO:0000313" key="13">
    <source>
        <dbReference type="EMBL" id="MBP2357659.1"/>
    </source>
</evidence>
<dbReference type="SUPFAM" id="SSF47336">
    <property type="entry name" value="ACP-like"/>
    <property type="match status" value="2"/>
</dbReference>
<dbReference type="Pfam" id="PF14765">
    <property type="entry name" value="PS-DH"/>
    <property type="match status" value="1"/>
</dbReference>
<dbReference type="Gene3D" id="1.10.1200.10">
    <property type="entry name" value="ACP-like"/>
    <property type="match status" value="2"/>
</dbReference>
<dbReference type="InterPro" id="IPR050091">
    <property type="entry name" value="PKS_NRPS_Biosynth_Enz"/>
</dbReference>
<dbReference type="InterPro" id="IPR036291">
    <property type="entry name" value="NAD(P)-bd_dom_sf"/>
</dbReference>
<feature type="compositionally biased region" description="Low complexity" evidence="9">
    <location>
        <begin position="2106"/>
        <end position="2116"/>
    </location>
</feature>
<dbReference type="InterPro" id="IPR018201">
    <property type="entry name" value="Ketoacyl_synth_AS"/>
</dbReference>
<dbReference type="InterPro" id="IPR006162">
    <property type="entry name" value="Ppantetheine_attach_site"/>
</dbReference>
<feature type="domain" description="Carrier" evidence="10">
    <location>
        <begin position="2901"/>
        <end position="2978"/>
    </location>
</feature>
<dbReference type="Pfam" id="PF21089">
    <property type="entry name" value="PKS_DH_N"/>
    <property type="match status" value="1"/>
</dbReference>
<dbReference type="InterPro" id="IPR009081">
    <property type="entry name" value="PP-bd_ACP"/>
</dbReference>
<sequence>MLETPASGGGKQTPLTRALDTIRTLRQQLGEQRGNQPVAVIGAGLRLPGGIEDLDGYWTALAEGRDGVRPMPAHRKGPFAEDWEGLPQRGGFLDEVLDFDAEFFGISPREARHLDPQHRLLLEVAWEAMEHAGLPSRSLAAARTGLYLGVMWQDYREWCEGEPDAYWATGNGHNFAAGRVAYALGLTGPAMTVDTACSSSLVAVHLAVQALRRGDCEIAFAAGANLIMSPQTMKLVQETRSLSPDGLCKTFDARANGFTRGEGVGAVLLKRLDHALRDGDRVLGVIRGTAVNQDGRSSGFTAPNVLAQVSLIETALADAGLEPSAVGYAETHGTGTALGDPIEMDALATALGRRNGGAPLPVGAVKANFGHLEGTAGVAGLIKAMLCVARRKVPPVVHFRTLNPRIDLSGTGMTVPGTLQDWSPESGDCASVSSFGMSGTNAHAIIGPLHADELPARQDAGHPPAVTGFEISAKTSEALRARAAQYADRVASLAPADYPAFAYTATAGRSRLDVRARISAADPETAAAALRALAAGEPSPLLTLTEGQDSGGEDPAAGLPRRLVDLPGYPWQRRRFAPEQAAADPASGVPALPTRHAVVWEAAEPRTAVPGAELVLAGDDAALLAALVDRAARLGLRGTVLAPAPAVLPDGWRHAALPGDRAGWARFWEGDTTPGPAPLVLAFRATAMPGAQDGVPGTADPAEPGARLCASVTVAVGALAKSGRAHRAFAVTRSACRSGPGDRVAPTDHGLLHGLAPVLGLELGAAWGGVVDLADEPAAEDLDTLLAFAVHEAAAPGDGHSPLEDLAAVRGGALRVARLRESAEPAGTLEVRDDATYLVTGGLGGVGRELTAELVARGARHLLLIGRRPQDQLSAEATALLDELAGAGVRAVYRGGGCDTAEAVGAACAALEGLPPVRGVLHAAGTLDRAPAEETGVEEFAASLRGKTAGAWLLHRASRDWPLDFFVMVSSVSAVWGTERCAAYSAANGGLDALAAHRVSLGLPAISLAYGPWDLGGSGMADSASRDTFARVGVGALDAATGRAALDGRAPDGSGHLIVCPLDTSRFLTIMSRFRRRGLFGVAAVAEGAPAGAVIRQEPSVTGELAALPDRARAGAARGHVARIVAAQLGHDSAQAVGDDTGFFDLGLDSIMAVDLVGQLSQAFGVVLLTADVFNHPTVSRMAEHLLTADRAPEPTAPSATTGPAVAAVRERPASPQDPAAVVPAADAPPSRDADREPVAIVGMAGRFPQSDSVDELWDLLREGRDPVGPVPDGRYERTAFHGGGGEPARVTTDQGGFLRDIARFDASFFGIPAREAESLDPQQRLLLESAWHALENGGIDPHSLKNSRTGVFVGISYADYARLLAESGPEHLDAYYSTGTSLNAAAGRLAYSLGLNGPALAVDTACSSSLVALHLGVRSLRSGESDAVLAGGVNVILDPMASVSASRAHMLSPDGRCRTFSADANGFVRAEGCGVLVLKRLADAQRDGDQVLAVIRGTAVNQDGASSGLTAPSGPAQQTLLTDALSDASVSGADVSYLEAHGTGTSLGDPIELGAAWKVLGPGRKPGEPLHVGSVKSNIGHLESAAGMAAVIKTVLALRHDLIPANLHFGAPNPHVDWPEMNVRVVDTPTPWRSGAKPRVAGVSGFGLTGTNAHIVLAEAPAGARAVMSGEPAGATHLLPLSAPDQDGLSRLSEVWEQRLTGATDEDLAGLVATATTGRGHFPHRRALLGTTRDKLLAQLSTPPPPRPARRPRIAFLFSGQGSQRFGMGRELYETEPVFRDVFDACDRELAPVLGGSLVELTLYGQDESAIDETRVTQPALFALEIALAALWESWGVAPALVMGHSVGEVAAAVHAGVMDLGSGLRLIARRAALMQSTERGSMLAVTATEEQVLAWTAGTELDVAAVNTPAATVVSGTPAEIDRLAEKLAADGVRTRRLSVSHAFHSRLLDPVLGELGDFLASSEFAPPKVPLISNLTGELAGPATIDADYWVRHARNPVRFHDGARRIEDQDIDVCLEIGPDRTLVNLVRAAGLAPDGGVVPSLYRGAGDRAALLAAVKALYELGQDIDWQAVQAPRRIPRSSAPLYPFAATVHWRRAAEPRAGRAAPDGRTAPAGPPWGTELRSPAVKGRVFVTERSTVYPPHLDDHRLFGTVQVAGASQTATVLSAIGSAGEPVVLEDLHFPRALVLHDGERYELQIIEGEADHGTRTVSVQSLLDPERGRWQEHLTARMPAADPVAARNAPDPAAFIAGADRHLSGEAFYRYLRGIGYLLGPSFRWVGDAWIRGNESLIRFDPPEGMNEDPADYQIHPGLLDSCLQSSVTFAVHEEDPEPQDQEQALVIPFAAARVSFPGRPTPGQSLWGHVRAVMRDLPDGGFHQVDTADLHIFDGSGATVLAMDGFRFRLASKAVLRSSLRHGTRHAYELAWTDSSPAPTGAVAVRPLHIAVAGADTQAGREVLKAGEDLGHLMTALPEDTAGLAADLIIDARFHLTTGPTGPDTALDAALGLGRTLQAASRDIPYAVLGGAGPEAAPVRETLWGLLASLEAEEGDRLLIRVTLAPGWDGTALVTALDRTLGRNPAETRIEVGGGGVRAARLVPYRGHPVRDEAPAQEAGAALVTGGLGALGLSTAAILARHGCTAVTLMARSAPDAAAQRVIGELAAAGTRVRVVRGDVTDPADCARAVSEAGLDAPLRTVLHLAGATDDRAFGRVDRDALELVFAAKARGAANMAAALRGHTLNAFVLFSSASSVLGSAGQTNYAAANGFLSGLADALRADGIPATSVAWGPWIPEAKGGLAASESVRRAAEKLGIGSLTDETAERLLLAALTDGPERLVAVDLVPERFVAHLGDHPRAALLAGLTDHAGKDGGAAGPVGPPGRPRGWLRAGGDGLDGLDADARTEALRQFIREATGETLGDPAGIDDDITFGDMGLDSIMVIDLRTRLSHALGVDLLATVALDHPTIPRIAAHILGLLDENEPDTPPAPAPQRAPLTEAGPDDLSELSFEDLVRAVRSEVSAPEGDRNA</sequence>
<dbReference type="InterPro" id="IPR014030">
    <property type="entry name" value="Ketoacyl_synth_N"/>
</dbReference>
<evidence type="ECO:0000256" key="3">
    <source>
        <dbReference type="ARBA" id="ARBA00022553"/>
    </source>
</evidence>
<dbReference type="InterPro" id="IPR036736">
    <property type="entry name" value="ACP-like_sf"/>
</dbReference>
<dbReference type="CDD" id="cd00833">
    <property type="entry name" value="PKS"/>
    <property type="match status" value="2"/>
</dbReference>
<dbReference type="InterPro" id="IPR049552">
    <property type="entry name" value="PKS_DH_N"/>
</dbReference>
<dbReference type="RefSeq" id="WP_209469238.1">
    <property type="nucleotide sequence ID" value="NZ_JAGINS010000001.1"/>
</dbReference>
<dbReference type="Pfam" id="PF02801">
    <property type="entry name" value="Ketoacyl-synt_C"/>
    <property type="match status" value="2"/>
</dbReference>
<dbReference type="InterPro" id="IPR049551">
    <property type="entry name" value="PKS_DH_C"/>
</dbReference>
<comment type="caution">
    <text evidence="13">The sequence shown here is derived from an EMBL/GenBank/DDBJ whole genome shotgun (WGS) entry which is preliminary data.</text>
</comment>
<feature type="domain" description="PKS/mFAS DH" evidence="12">
    <location>
        <begin position="2102"/>
        <end position="2414"/>
    </location>
</feature>
<evidence type="ECO:0000313" key="14">
    <source>
        <dbReference type="Proteomes" id="UP001519311"/>
    </source>
</evidence>
<feature type="active site" description="Proton donor; for dehydratase activity" evidence="8">
    <location>
        <position position="2317"/>
    </location>
</feature>
<feature type="region of interest" description="N-terminal hotdog fold" evidence="8">
    <location>
        <begin position="2102"/>
        <end position="2241"/>
    </location>
</feature>
<dbReference type="EMBL" id="JAGINS010000001">
    <property type="protein sequence ID" value="MBP2357659.1"/>
    <property type="molecule type" value="Genomic_DNA"/>
</dbReference>
<keyword evidence="6" id="KW-0511">Multifunctional enzyme</keyword>
<name>A0ABS4V173_9ACTN</name>
<dbReference type="InterPro" id="IPR016036">
    <property type="entry name" value="Malonyl_transacylase_ACP-bd"/>
</dbReference>
<dbReference type="Gene3D" id="3.40.366.10">
    <property type="entry name" value="Malonyl-Coenzyme A Acyl Carrier Protein, domain 2"/>
    <property type="match status" value="1"/>
</dbReference>
<keyword evidence="7" id="KW-0012">Acyltransferase</keyword>
<dbReference type="InterPro" id="IPR049900">
    <property type="entry name" value="PKS_mFAS_DH"/>
</dbReference>
<evidence type="ECO:0000256" key="1">
    <source>
        <dbReference type="ARBA" id="ARBA00004792"/>
    </source>
</evidence>
<organism evidence="13 14">
    <name type="scientific">Streptomyces clavifer</name>
    <dbReference type="NCBI Taxonomy" id="68188"/>
    <lineage>
        <taxon>Bacteria</taxon>
        <taxon>Bacillati</taxon>
        <taxon>Actinomycetota</taxon>
        <taxon>Actinomycetes</taxon>
        <taxon>Kitasatosporales</taxon>
        <taxon>Streptomycetaceae</taxon>
        <taxon>Streptomyces</taxon>
    </lineage>
</organism>
<reference evidence="13 14" key="1">
    <citation type="submission" date="2021-03" db="EMBL/GenBank/DDBJ databases">
        <title>Sequencing the genomes of 1000 actinobacteria strains.</title>
        <authorList>
            <person name="Klenk H.-P."/>
        </authorList>
    </citation>
    <scope>NUCLEOTIDE SEQUENCE [LARGE SCALE GENOMIC DNA]</scope>
    <source>
        <strain evidence="13 14">DSM 40843</strain>
    </source>
</reference>
<dbReference type="Pfam" id="PF00550">
    <property type="entry name" value="PP-binding"/>
    <property type="match status" value="2"/>
</dbReference>
<accession>A0ABS4V173</accession>
<feature type="active site" description="Proton acceptor; for dehydratase activity" evidence="8">
    <location>
        <position position="2150"/>
    </location>
</feature>
<dbReference type="SMART" id="SM00822">
    <property type="entry name" value="PKS_KR"/>
    <property type="match status" value="2"/>
</dbReference>
<dbReference type="SMART" id="SM00827">
    <property type="entry name" value="PKS_AT"/>
    <property type="match status" value="1"/>
</dbReference>
<feature type="domain" description="Carrier" evidence="10">
    <location>
        <begin position="1115"/>
        <end position="1190"/>
    </location>
</feature>
<feature type="region of interest" description="Disordered" evidence="9">
    <location>
        <begin position="1190"/>
        <end position="1234"/>
    </location>
</feature>
<dbReference type="SMART" id="SM00826">
    <property type="entry name" value="PKS_DH"/>
    <property type="match status" value="1"/>
</dbReference>
<dbReference type="SUPFAM" id="SSF52151">
    <property type="entry name" value="FabD/lysophospholipase-like"/>
    <property type="match status" value="1"/>
</dbReference>
<feature type="domain" description="Ketosynthase family 3 (KS3)" evidence="11">
    <location>
        <begin position="35"/>
        <end position="448"/>
    </location>
</feature>
<protein>
    <submittedName>
        <fullName evidence="13">Acyl transferase domain-containing protein/acyl carrier protein</fullName>
    </submittedName>
</protein>
<dbReference type="PANTHER" id="PTHR43775">
    <property type="entry name" value="FATTY ACID SYNTHASE"/>
    <property type="match status" value="1"/>
</dbReference>
<dbReference type="Proteomes" id="UP001519311">
    <property type="component" value="Unassembled WGS sequence"/>
</dbReference>
<feature type="region of interest" description="C-terminal hotdog fold" evidence="8">
    <location>
        <begin position="2256"/>
        <end position="2414"/>
    </location>
</feature>
<evidence type="ECO:0000256" key="5">
    <source>
        <dbReference type="ARBA" id="ARBA00023194"/>
    </source>
</evidence>
<dbReference type="SMART" id="SM01294">
    <property type="entry name" value="PKS_PP_betabranch"/>
    <property type="match status" value="2"/>
</dbReference>
<evidence type="ECO:0000259" key="10">
    <source>
        <dbReference type="PROSITE" id="PS50075"/>
    </source>
</evidence>
<dbReference type="PROSITE" id="PS00606">
    <property type="entry name" value="KS3_1"/>
    <property type="match status" value="2"/>
</dbReference>
<dbReference type="Pfam" id="PF16197">
    <property type="entry name" value="KAsynt_C_assoc"/>
    <property type="match status" value="2"/>
</dbReference>
<dbReference type="PROSITE" id="PS00012">
    <property type="entry name" value="PHOSPHOPANTETHEINE"/>
    <property type="match status" value="2"/>
</dbReference>
<dbReference type="GO" id="GO:0016740">
    <property type="term" value="F:transferase activity"/>
    <property type="evidence" value="ECO:0007669"/>
    <property type="project" value="UniProtKB-KW"/>
</dbReference>
<dbReference type="SUPFAM" id="SSF53901">
    <property type="entry name" value="Thiolase-like"/>
    <property type="match status" value="2"/>
</dbReference>
<dbReference type="Gene3D" id="3.40.50.720">
    <property type="entry name" value="NAD(P)-binding Rossmann-like Domain"/>
    <property type="match status" value="2"/>
</dbReference>
<keyword evidence="3" id="KW-0597">Phosphoprotein</keyword>
<dbReference type="Pfam" id="PF00109">
    <property type="entry name" value="ketoacyl-synt"/>
    <property type="match status" value="2"/>
</dbReference>
<keyword evidence="2" id="KW-0596">Phosphopantetheine</keyword>
<dbReference type="PANTHER" id="PTHR43775:SF51">
    <property type="entry name" value="INACTIVE PHENOLPHTHIOCEROL SYNTHESIS POLYKETIDE SYNTHASE TYPE I PKS1-RELATED"/>
    <property type="match status" value="1"/>
</dbReference>
<dbReference type="InterPro" id="IPR057326">
    <property type="entry name" value="KR_dom"/>
</dbReference>
<dbReference type="InterPro" id="IPR032821">
    <property type="entry name" value="PKS_assoc"/>
</dbReference>
<dbReference type="PROSITE" id="PS52004">
    <property type="entry name" value="KS3_2"/>
    <property type="match status" value="2"/>
</dbReference>
<gene>
    <name evidence="13" type="ORF">JOF59_000059</name>
</gene>
<evidence type="ECO:0000256" key="4">
    <source>
        <dbReference type="ARBA" id="ARBA00022679"/>
    </source>
</evidence>
<evidence type="ECO:0000256" key="7">
    <source>
        <dbReference type="ARBA" id="ARBA00023315"/>
    </source>
</evidence>